<proteinExistence type="inferred from homology"/>
<keyword evidence="2" id="KW-0964">Secreted</keyword>
<keyword evidence="5" id="KW-0472">Membrane</keyword>
<evidence type="ECO:0000259" key="6">
    <source>
        <dbReference type="Pfam" id="PF17802"/>
    </source>
</evidence>
<feature type="transmembrane region" description="Helical" evidence="5">
    <location>
        <begin position="713"/>
        <end position="735"/>
    </location>
</feature>
<comment type="caution">
    <text evidence="7">The sequence shown here is derived from an EMBL/GenBank/DDBJ whole genome shotgun (WGS) entry which is preliminary data.</text>
</comment>
<keyword evidence="5" id="KW-1133">Transmembrane helix</keyword>
<evidence type="ECO:0000256" key="3">
    <source>
        <dbReference type="ARBA" id="ARBA00022729"/>
    </source>
</evidence>
<evidence type="ECO:0000313" key="8">
    <source>
        <dbReference type="Proteomes" id="UP000306912"/>
    </source>
</evidence>
<dbReference type="InParanoid" id="A0A5R8Q8E5"/>
<evidence type="ECO:0000256" key="2">
    <source>
        <dbReference type="ARBA" id="ARBA00022525"/>
    </source>
</evidence>
<feature type="transmembrane region" description="Helical" evidence="5">
    <location>
        <begin position="747"/>
        <end position="767"/>
    </location>
</feature>
<dbReference type="Gene3D" id="2.60.40.10">
    <property type="entry name" value="Immunoglobulins"/>
    <property type="match status" value="2"/>
</dbReference>
<feature type="domain" description="SpaA-like prealbumin fold" evidence="6">
    <location>
        <begin position="585"/>
        <end position="703"/>
    </location>
</feature>
<evidence type="ECO:0000313" key="7">
    <source>
        <dbReference type="EMBL" id="TLG71084.1"/>
    </source>
</evidence>
<dbReference type="EMBL" id="VBWP01000017">
    <property type="protein sequence ID" value="TLG71084.1"/>
    <property type="molecule type" value="Genomic_DNA"/>
</dbReference>
<keyword evidence="3" id="KW-0732">Signal</keyword>
<dbReference type="Proteomes" id="UP000306912">
    <property type="component" value="Unassembled WGS sequence"/>
</dbReference>
<feature type="transmembrane region" description="Helical" evidence="5">
    <location>
        <begin position="871"/>
        <end position="891"/>
    </location>
</feature>
<keyword evidence="8" id="KW-1185">Reference proteome</keyword>
<sequence length="902" mass="97294">MSAIWWLFTFLMESPQGKAIKRVILSITRKVSSTVTIVWLYCLRAIKWTWNTKQIRQARLYGLLFDRQLTRQYNKHVSPIVQKISRPVKIMIARSALVAAFIGVFSFSAPQHAFAASDYGFHVEAAPDFFKTWTDSNNDGELDQTIKTSDDGITTINDSRTGNEINVTTNDNLKDIIENSPSIDEEPTIDENGVTMYAVAKTESGLVIRSSLPQDQLVQYLNGVPLRMARGTGNSSGMLNWNGYATPFISIDNIGPVFCIQPFEAFPNGNWYDQGSLMNDDGLLAILIWGFPSNYGGQHGLSDNEAYVRTFVAINAYLGNYNRSTVESYGDSYINMLLQKADSKDIPVTRFEVKQPASLEAKYNPVTNRLETDLYTTNGSSGNTYKLPSLPAGVYAVNEAGNKITGSVAIGSKFRLASDDLTLDAQVSTPVQSSVRPHAAIAYQATGVQTLTTLGLLDPLPPANIKATFAPAYIAVGGHKTTEDAEFKVLPGVTYGLYQADGRELTTVVTDENGDFVTGPVAAGLYGSGAYLREIKTADDATYALDYQKFVLPDLADPAVAAQIIDGVYYVNENQNIINEYNEIGDLTIAKVDSVTGEPLAGAEFEVKRVSGEACPEETLTTDNNSSDNNVAASVDCQFTRVYTTDATGYAVIPETDLTSFKYGEYQVKELVAPGGYTLSDEIVTFNIDSDQKIIHITFENDKIEELAVTGDAFFEGLIGGTALIIVAGGAILIGTRKKGRKGAATLAIALLIGAGVFATSGTQVFAATTENNQVEVVQEIDADQEVTSGRSLLQARDVDFIDPLDPDALVPVDPIPETKPDPVEEEHVVEGNKDGQTAVTGSGESGTTEASDTAETSYYDGPLTVTGQNIAIGVIAGGIVIAIAGVIILVNHKKKSNVDQV</sequence>
<keyword evidence="5" id="KW-0812">Transmembrane</keyword>
<name>A0A5R8Q8E5_9FIRM</name>
<evidence type="ECO:0000256" key="5">
    <source>
        <dbReference type="SAM" id="Phobius"/>
    </source>
</evidence>
<dbReference type="InterPro" id="IPR041033">
    <property type="entry name" value="SpaA_PFL_dom_1"/>
</dbReference>
<reference evidence="7 8" key="1">
    <citation type="submission" date="2019-05" db="EMBL/GenBank/DDBJ databases">
        <title>Culicoidintestinum kansasii gen. nov., sp. nov. from the gastrointestinal tract of the biting midge, Culicoides sonorensis.</title>
        <authorList>
            <person name="Neupane S."/>
            <person name="Ghosh A."/>
            <person name="Gunther S."/>
            <person name="Martin K."/>
            <person name="Zurek L."/>
        </authorList>
    </citation>
    <scope>NUCLEOTIDE SEQUENCE [LARGE SCALE GENOMIC DNA]</scope>
    <source>
        <strain evidence="7 8">CS-1</strain>
    </source>
</reference>
<feature type="region of interest" description="Disordered" evidence="4">
    <location>
        <begin position="805"/>
        <end position="856"/>
    </location>
</feature>
<evidence type="ECO:0000256" key="1">
    <source>
        <dbReference type="ARBA" id="ARBA00007257"/>
    </source>
</evidence>
<gene>
    <name evidence="7" type="ORF">FEZ08_11780</name>
</gene>
<dbReference type="InterPro" id="IPR013783">
    <property type="entry name" value="Ig-like_fold"/>
</dbReference>
<feature type="compositionally biased region" description="Polar residues" evidence="4">
    <location>
        <begin position="835"/>
        <end position="856"/>
    </location>
</feature>
<accession>A0A5R8Q8E5</accession>
<dbReference type="Pfam" id="PF17802">
    <property type="entry name" value="SpaA"/>
    <property type="match status" value="1"/>
</dbReference>
<organism evidence="7 8">
    <name type="scientific">Culicoidibacter larvae</name>
    <dbReference type="NCBI Taxonomy" id="2579976"/>
    <lineage>
        <taxon>Bacteria</taxon>
        <taxon>Bacillati</taxon>
        <taxon>Bacillota</taxon>
        <taxon>Culicoidibacteria</taxon>
        <taxon>Culicoidibacterales</taxon>
        <taxon>Culicoidibacteraceae</taxon>
        <taxon>Culicoidibacter</taxon>
    </lineage>
</organism>
<dbReference type="PANTHER" id="PTHR36108">
    <property type="entry name" value="COLOSSIN-B-RELATED"/>
    <property type="match status" value="1"/>
</dbReference>
<protein>
    <recommendedName>
        <fullName evidence="6">SpaA-like prealbumin fold domain-containing protein</fullName>
    </recommendedName>
</protein>
<dbReference type="PANTHER" id="PTHR36108:SF13">
    <property type="entry name" value="COLOSSIN-B-RELATED"/>
    <property type="match status" value="1"/>
</dbReference>
<evidence type="ECO:0000256" key="4">
    <source>
        <dbReference type="SAM" id="MobiDB-lite"/>
    </source>
</evidence>
<comment type="similarity">
    <text evidence="1">Belongs to the serine-aspartate repeat-containing protein (SDr) family.</text>
</comment>
<feature type="compositionally biased region" description="Basic and acidic residues" evidence="4">
    <location>
        <begin position="817"/>
        <end position="834"/>
    </location>
</feature>
<dbReference type="AlphaFoldDB" id="A0A5R8Q8E5"/>